<evidence type="ECO:0000256" key="1">
    <source>
        <dbReference type="SAM" id="MobiDB-lite"/>
    </source>
</evidence>
<gene>
    <name evidence="3" type="ORF">E5083_24275</name>
</gene>
<evidence type="ECO:0000313" key="3">
    <source>
        <dbReference type="EMBL" id="TGN73907.1"/>
    </source>
</evidence>
<reference evidence="3 4" key="1">
    <citation type="submission" date="2019-04" db="EMBL/GenBank/DDBJ databases">
        <title>Streptomyces sp. nov. Bv016 isolated from bark of Buahinia variegata.</title>
        <authorList>
            <person name="Kanchanasin P."/>
            <person name="Tanasupawat S."/>
            <person name="Yuki M."/>
            <person name="Kudo T."/>
        </authorList>
    </citation>
    <scope>NUCLEOTIDE SEQUENCE [LARGE SCALE GENOMIC DNA]</scope>
    <source>
        <strain evidence="3 4">Bv016</strain>
    </source>
</reference>
<accession>A0A4Z1CXV2</accession>
<dbReference type="AlphaFoldDB" id="A0A4Z1CXV2"/>
<feature type="region of interest" description="Disordered" evidence="1">
    <location>
        <begin position="1"/>
        <end position="47"/>
    </location>
</feature>
<evidence type="ECO:0000313" key="4">
    <source>
        <dbReference type="Proteomes" id="UP000298159"/>
    </source>
</evidence>
<name>A0A4Z1CXV2_9ACTN</name>
<dbReference type="GeneID" id="95450697"/>
<protein>
    <submittedName>
        <fullName evidence="3">DUF397 domain-containing protein</fullName>
    </submittedName>
</protein>
<dbReference type="Pfam" id="PF04149">
    <property type="entry name" value="DUF397"/>
    <property type="match status" value="1"/>
</dbReference>
<feature type="compositionally biased region" description="Basic and acidic residues" evidence="1">
    <location>
        <begin position="25"/>
        <end position="39"/>
    </location>
</feature>
<dbReference type="InterPro" id="IPR007278">
    <property type="entry name" value="DUF397"/>
</dbReference>
<dbReference type="RefSeq" id="WP_135787824.1">
    <property type="nucleotide sequence ID" value="NZ_SRRT01000007.1"/>
</dbReference>
<dbReference type="Proteomes" id="UP000298159">
    <property type="component" value="Unassembled WGS sequence"/>
</dbReference>
<proteinExistence type="predicted"/>
<feature type="domain" description="DUF397" evidence="2">
    <location>
        <begin position="7"/>
        <end position="60"/>
    </location>
</feature>
<organism evidence="3 4">
    <name type="scientific">Streptomyces bauhiniae</name>
    <dbReference type="NCBI Taxonomy" id="2340725"/>
    <lineage>
        <taxon>Bacteria</taxon>
        <taxon>Bacillati</taxon>
        <taxon>Actinomycetota</taxon>
        <taxon>Actinomycetes</taxon>
        <taxon>Kitasatosporales</taxon>
        <taxon>Streptomycetaceae</taxon>
        <taxon>Streptomyces</taxon>
    </lineage>
</organism>
<sequence length="62" mass="6987">MKSNPPEWRKSTYSQGDGSDCLEVNDTHPTHIPVRDSKAPHGPTLGFRPEAWATFVENLKHD</sequence>
<keyword evidence="4" id="KW-1185">Reference proteome</keyword>
<comment type="caution">
    <text evidence="3">The sequence shown here is derived from an EMBL/GenBank/DDBJ whole genome shotgun (WGS) entry which is preliminary data.</text>
</comment>
<dbReference type="EMBL" id="SRRT01000007">
    <property type="protein sequence ID" value="TGN73907.1"/>
    <property type="molecule type" value="Genomic_DNA"/>
</dbReference>
<evidence type="ECO:0000259" key="2">
    <source>
        <dbReference type="Pfam" id="PF04149"/>
    </source>
</evidence>